<dbReference type="InterPro" id="IPR007210">
    <property type="entry name" value="ABC_Gly_betaine_transp_sub-bd"/>
</dbReference>
<reference evidence="3 4" key="1">
    <citation type="submission" date="2016-01" db="EMBL/GenBank/DDBJ databases">
        <title>Draft Genome Sequences of Seven Thermophilic Sporeformers Isolated from Foods.</title>
        <authorList>
            <person name="Berendsen E.M."/>
            <person name="Wells-Bennik M.H."/>
            <person name="Krawcyk A.O."/>
            <person name="De Jong A."/>
            <person name="Holsappel S."/>
            <person name="Eijlander R.T."/>
            <person name="Kuipers O.P."/>
        </authorList>
    </citation>
    <scope>NUCLEOTIDE SEQUENCE [LARGE SCALE GENOMIC DNA]</scope>
    <source>
        <strain evidence="3 4">B4135</strain>
    </source>
</reference>
<accession>A0A150LHB9</accession>
<dbReference type="PATRIC" id="fig|301148.3.peg.1143"/>
<feature type="transmembrane region" description="Helical" evidence="1">
    <location>
        <begin position="30"/>
        <end position="52"/>
    </location>
</feature>
<dbReference type="GO" id="GO:0022857">
    <property type="term" value="F:transmembrane transporter activity"/>
    <property type="evidence" value="ECO:0007669"/>
    <property type="project" value="InterPro"/>
</dbReference>
<keyword evidence="1" id="KW-0472">Membrane</keyword>
<dbReference type="Gene3D" id="3.40.190.10">
    <property type="entry name" value="Periplasmic binding protein-like II"/>
    <property type="match status" value="1"/>
</dbReference>
<name>A0A150LHB9_9BACI</name>
<dbReference type="Gene3D" id="3.40.190.120">
    <property type="entry name" value="Osmoprotection protein (prox), domain 2"/>
    <property type="match status" value="1"/>
</dbReference>
<gene>
    <name evidence="3" type="ORF">B4135_3192</name>
</gene>
<keyword evidence="1" id="KW-1133">Transmembrane helix</keyword>
<dbReference type="RefSeq" id="WP_153017679.1">
    <property type="nucleotide sequence ID" value="NZ_LQYT01000108.1"/>
</dbReference>
<comment type="caution">
    <text evidence="3">The sequence shown here is derived from an EMBL/GenBank/DDBJ whole genome shotgun (WGS) entry which is preliminary data.</text>
</comment>
<evidence type="ECO:0000313" key="4">
    <source>
        <dbReference type="Proteomes" id="UP000075683"/>
    </source>
</evidence>
<dbReference type="EMBL" id="LQYT01000108">
    <property type="protein sequence ID" value="KYD11640.1"/>
    <property type="molecule type" value="Genomic_DNA"/>
</dbReference>
<organism evidence="3 4">
    <name type="scientific">Caldibacillus debilis</name>
    <dbReference type="NCBI Taxonomy" id="301148"/>
    <lineage>
        <taxon>Bacteria</taxon>
        <taxon>Bacillati</taxon>
        <taxon>Bacillota</taxon>
        <taxon>Bacilli</taxon>
        <taxon>Bacillales</taxon>
        <taxon>Bacillaceae</taxon>
        <taxon>Caldibacillus</taxon>
    </lineage>
</organism>
<dbReference type="OrthoDB" id="9801163at2"/>
<dbReference type="SUPFAM" id="SSF53850">
    <property type="entry name" value="Periplasmic binding protein-like II"/>
    <property type="match status" value="1"/>
</dbReference>
<dbReference type="AlphaFoldDB" id="A0A150LHB9"/>
<evidence type="ECO:0000313" key="3">
    <source>
        <dbReference type="EMBL" id="KYD11640.1"/>
    </source>
</evidence>
<dbReference type="Proteomes" id="UP000075683">
    <property type="component" value="Unassembled WGS sequence"/>
</dbReference>
<dbReference type="GO" id="GO:0043190">
    <property type="term" value="C:ATP-binding cassette (ABC) transporter complex"/>
    <property type="evidence" value="ECO:0007669"/>
    <property type="project" value="InterPro"/>
</dbReference>
<feature type="domain" description="ABC-type glycine betaine transport system substrate-binding" evidence="2">
    <location>
        <begin position="59"/>
        <end position="324"/>
    </location>
</feature>
<proteinExistence type="predicted"/>
<dbReference type="STRING" id="301148.B4135_3192"/>
<sequence>MINGFRRTERRGGGPDSGIRPEAIRKLKRIAFSGLILLLVLACGSGCALPGLGTGKENTVKIGVVSTTEGQILGYMQKYMIEHYTDLQVELINNLGSSIVVHNAMVNGDIDLSAVRYTGTDLPGTLGMEPVKDPEEALAIVQREFAERFDQTWFDSYGFENTYVFTVKKEFAEKHRLQNVSDLKELAGDLRLGVDSSWLKRKGDGYEGFTEAYGFTFGKTYPMQIGLVYDAVKNGKMDVVLAYSTDGRIKAYDLRMLKDDRKFFPPYDASPVASNALLKKHPEIGEVLQKLVGKISTEKMQELNYESDGKMKEPSVVARQFLEENHYFEE</sequence>
<evidence type="ECO:0000259" key="2">
    <source>
        <dbReference type="Pfam" id="PF04069"/>
    </source>
</evidence>
<keyword evidence="1" id="KW-0812">Transmembrane</keyword>
<dbReference type="CDD" id="cd13608">
    <property type="entry name" value="PBP2_OpuCC_like"/>
    <property type="match status" value="1"/>
</dbReference>
<dbReference type="Pfam" id="PF04069">
    <property type="entry name" value="OpuAC"/>
    <property type="match status" value="1"/>
</dbReference>
<protein>
    <recommendedName>
        <fullName evidence="2">ABC-type glycine betaine transport system substrate-binding domain-containing protein</fullName>
    </recommendedName>
</protein>
<evidence type="ECO:0000256" key="1">
    <source>
        <dbReference type="SAM" id="Phobius"/>
    </source>
</evidence>